<dbReference type="InterPro" id="IPR036249">
    <property type="entry name" value="Thioredoxin-like_sf"/>
</dbReference>
<evidence type="ECO:0000313" key="3">
    <source>
        <dbReference type="EMBL" id="GAA5511157.1"/>
    </source>
</evidence>
<dbReference type="InterPro" id="IPR050553">
    <property type="entry name" value="Thioredoxin_ResA/DsbE_sf"/>
</dbReference>
<dbReference type="PROSITE" id="PS00194">
    <property type="entry name" value="THIOREDOXIN_1"/>
    <property type="match status" value="1"/>
</dbReference>
<dbReference type="InterPro" id="IPR011990">
    <property type="entry name" value="TPR-like_helical_dom_sf"/>
</dbReference>
<dbReference type="RefSeq" id="WP_345689608.1">
    <property type="nucleotide sequence ID" value="NZ_BAABRO010000039.1"/>
</dbReference>
<dbReference type="Gene3D" id="1.25.40.10">
    <property type="entry name" value="Tetratricopeptide repeat domain"/>
    <property type="match status" value="1"/>
</dbReference>
<dbReference type="SUPFAM" id="SSF52833">
    <property type="entry name" value="Thioredoxin-like"/>
    <property type="match status" value="1"/>
</dbReference>
<accession>A0ABP9W1A1</accession>
<keyword evidence="4" id="KW-1185">Reference proteome</keyword>
<proteinExistence type="predicted"/>
<dbReference type="CDD" id="cd02966">
    <property type="entry name" value="TlpA_like_family"/>
    <property type="match status" value="1"/>
</dbReference>
<evidence type="ECO:0000256" key="1">
    <source>
        <dbReference type="ARBA" id="ARBA00023284"/>
    </source>
</evidence>
<dbReference type="Gene3D" id="3.40.30.10">
    <property type="entry name" value="Glutaredoxin"/>
    <property type="match status" value="1"/>
</dbReference>
<dbReference type="Proteomes" id="UP001416858">
    <property type="component" value="Unassembled WGS sequence"/>
</dbReference>
<sequence>MKDLPRSVRPLRCKARVARVVDLIHKLKSPFSNADRTVSTTAARIATGLLVGGWLGVQTAAAATPSAKDALQLKPVQADVDYEVVEPSEVANCTVTDLEYNDWSGWEVRSGDGTLLRRFADTNGDNKVDLWCYFKFGVEVYRDIDRDYNTKADQYRWLGTAGTRWGIDENEDGKIDSWKQISPEEVTAEVVSALADRDAGRFARLLATGKDLESIGLGSDTVRRLASKASRAAKDFSDFAKRQKAVGRDAKWVQFAAATPGVVPSGTDGSTSDITVYENAVAMFEDATGNGQLLVGTIIRVNDAWRIVDLPSVGEGGDAVAQSSGNFFTPGGLAQSAASLDSGLGAQSQQLVTDLEEIDRKLASTSNPKDLAKLHEARTQLVSRLIKSTTNPEDRDAWTRQLVDTVSMATQSGVYPDGIKQLQSIARSLGDNNESLRAYAEYMLIGAQYAQRQTPDADFAEVQKWYLETLTEFVDRYPRMPESAQAMLQLALSKEFEDKEKDALGYYKKVAAAFPGTDTAEKAEGAVRRLESVGKVIDLQGNSIDGKPFRLSQLRGRPVVLHYWATWCEPCKQDMKLLRALQARYQKAGLVLVGVNVDATSEMAKGFLKQNPLPWIQLFDDGGLESSDLAKTFGVQTLPTMMLIDDRGRVVRHNVRAAELESELDKLAK</sequence>
<dbReference type="InterPro" id="IPR017937">
    <property type="entry name" value="Thioredoxin_CS"/>
</dbReference>
<dbReference type="InterPro" id="IPR000866">
    <property type="entry name" value="AhpC/TSA"/>
</dbReference>
<comment type="caution">
    <text evidence="3">The sequence shown here is derived from an EMBL/GenBank/DDBJ whole genome shotgun (WGS) entry which is preliminary data.</text>
</comment>
<dbReference type="InterPro" id="IPR013766">
    <property type="entry name" value="Thioredoxin_domain"/>
</dbReference>
<evidence type="ECO:0000313" key="4">
    <source>
        <dbReference type="Proteomes" id="UP001416858"/>
    </source>
</evidence>
<organism evidence="3 4">
    <name type="scientific">Novipirellula caenicola</name>
    <dbReference type="NCBI Taxonomy" id="1536901"/>
    <lineage>
        <taxon>Bacteria</taxon>
        <taxon>Pseudomonadati</taxon>
        <taxon>Planctomycetota</taxon>
        <taxon>Planctomycetia</taxon>
        <taxon>Pirellulales</taxon>
        <taxon>Pirellulaceae</taxon>
        <taxon>Novipirellula</taxon>
    </lineage>
</organism>
<dbReference type="PROSITE" id="PS51352">
    <property type="entry name" value="THIOREDOXIN_2"/>
    <property type="match status" value="1"/>
</dbReference>
<dbReference type="Pfam" id="PF00578">
    <property type="entry name" value="AhpC-TSA"/>
    <property type="match status" value="1"/>
</dbReference>
<dbReference type="EMBL" id="BAABRO010000039">
    <property type="protein sequence ID" value="GAA5511157.1"/>
    <property type="molecule type" value="Genomic_DNA"/>
</dbReference>
<reference evidence="3 4" key="1">
    <citation type="submission" date="2024-02" db="EMBL/GenBank/DDBJ databases">
        <title>Rhodopirellula caenicola NBRC 110016.</title>
        <authorList>
            <person name="Ichikawa N."/>
            <person name="Katano-Makiyama Y."/>
            <person name="Hidaka K."/>
        </authorList>
    </citation>
    <scope>NUCLEOTIDE SEQUENCE [LARGE SCALE GENOMIC DNA]</scope>
    <source>
        <strain evidence="3 4">NBRC 110016</strain>
    </source>
</reference>
<evidence type="ECO:0000259" key="2">
    <source>
        <dbReference type="PROSITE" id="PS51352"/>
    </source>
</evidence>
<gene>
    <name evidence="3" type="primary">resA_17</name>
    <name evidence="3" type="ORF">Rcae01_06673</name>
</gene>
<name>A0ABP9W1A1_9BACT</name>
<protein>
    <submittedName>
        <fullName evidence="3">Thiol-disulfide oxidoreductase ResA</fullName>
    </submittedName>
</protein>
<dbReference type="PANTHER" id="PTHR42852">
    <property type="entry name" value="THIOL:DISULFIDE INTERCHANGE PROTEIN DSBE"/>
    <property type="match status" value="1"/>
</dbReference>
<keyword evidence="1" id="KW-0676">Redox-active center</keyword>
<dbReference type="PANTHER" id="PTHR42852:SF18">
    <property type="entry name" value="CHROMOSOME UNDETERMINED SCAFFOLD_47, WHOLE GENOME SHOTGUN SEQUENCE"/>
    <property type="match status" value="1"/>
</dbReference>
<feature type="domain" description="Thioredoxin" evidence="2">
    <location>
        <begin position="530"/>
        <end position="669"/>
    </location>
</feature>